<sequence length="334" mass="40263">MKLSVLVTFYNQKDYVDRALRSILLQNTDFEYEILVGDDGSTDGTLDKIKEWQAKYPNKISVYIMDRQEGKKYNSSFRASRNRINLLKYVKGKYFTYLDGDDYFCNNNKFQKQIAFLENDNEKRFSMCAHNVYSVDGKSGTKTIFLKKMERNMKLKAKDYWKKYYFHPDSIIFRSEYIKEIKYNLVKDYFNDNMIVYSFLQHGDIYYMADIMACYTQTGDGIWTGSSKYVGCLRNLMDMDLEIKINDDFWVSSLIRHFWDIYYFVFRKNVNNESNDKIKFYLKQIAKDKLYNTEILYRYNVGKKRFSIKAYSLFFKAMIAYILFNMKWIVKRNR</sequence>
<dbReference type="PANTHER" id="PTHR22916">
    <property type="entry name" value="GLYCOSYLTRANSFERASE"/>
    <property type="match status" value="1"/>
</dbReference>
<evidence type="ECO:0000313" key="3">
    <source>
        <dbReference type="EMBL" id="KQC84410.1"/>
    </source>
</evidence>
<dbReference type="AlphaFoldDB" id="A0AAW3JQ33"/>
<evidence type="ECO:0000256" key="1">
    <source>
        <dbReference type="SAM" id="Phobius"/>
    </source>
</evidence>
<dbReference type="SUPFAM" id="SSF53448">
    <property type="entry name" value="Nucleotide-diphospho-sugar transferases"/>
    <property type="match status" value="1"/>
</dbReference>
<feature type="transmembrane region" description="Helical" evidence="1">
    <location>
        <begin position="310"/>
        <end position="330"/>
    </location>
</feature>
<dbReference type="CDD" id="cd00761">
    <property type="entry name" value="Glyco_tranf_GTA_type"/>
    <property type="match status" value="1"/>
</dbReference>
<dbReference type="Pfam" id="PF00535">
    <property type="entry name" value="Glycos_transf_2"/>
    <property type="match status" value="1"/>
</dbReference>
<evidence type="ECO:0000259" key="2">
    <source>
        <dbReference type="Pfam" id="PF00535"/>
    </source>
</evidence>
<dbReference type="GO" id="GO:0016758">
    <property type="term" value="F:hexosyltransferase activity"/>
    <property type="evidence" value="ECO:0007669"/>
    <property type="project" value="UniProtKB-ARBA"/>
</dbReference>
<evidence type="ECO:0000313" key="4">
    <source>
        <dbReference type="Proteomes" id="UP000050833"/>
    </source>
</evidence>
<accession>A0AAW3JQ33</accession>
<dbReference type="RefSeq" id="WP_055946097.1">
    <property type="nucleotide sequence ID" value="NZ_JAQDCV010000003.1"/>
</dbReference>
<dbReference type="InterPro" id="IPR001173">
    <property type="entry name" value="Glyco_trans_2-like"/>
</dbReference>
<keyword evidence="4" id="KW-1185">Reference proteome</keyword>
<keyword evidence="1" id="KW-0812">Transmembrane</keyword>
<keyword evidence="1" id="KW-1133">Transmembrane helix</keyword>
<name>A0AAW3JQ33_9FIRM</name>
<keyword evidence="1" id="KW-0472">Membrane</keyword>
<dbReference type="InterPro" id="IPR029044">
    <property type="entry name" value="Nucleotide-diphossugar_trans"/>
</dbReference>
<gene>
    <name evidence="3" type="ORF">APZ18_14005</name>
</gene>
<comment type="caution">
    <text evidence="3">The sequence shown here is derived from an EMBL/GenBank/DDBJ whole genome shotgun (WGS) entry which is preliminary data.</text>
</comment>
<dbReference type="EMBL" id="LLKB01000006">
    <property type="protein sequence ID" value="KQC84410.1"/>
    <property type="molecule type" value="Genomic_DNA"/>
</dbReference>
<feature type="domain" description="Glycosyltransferase 2-like" evidence="2">
    <location>
        <begin position="4"/>
        <end position="181"/>
    </location>
</feature>
<proteinExistence type="predicted"/>
<protein>
    <recommendedName>
        <fullName evidence="2">Glycosyltransferase 2-like domain-containing protein</fullName>
    </recommendedName>
</protein>
<dbReference type="Gene3D" id="3.90.550.10">
    <property type="entry name" value="Spore Coat Polysaccharide Biosynthesis Protein SpsA, Chain A"/>
    <property type="match status" value="1"/>
</dbReference>
<organism evidence="3 4">
    <name type="scientific">Butyribacter intestini</name>
    <dbReference type="NCBI Taxonomy" id="1703332"/>
    <lineage>
        <taxon>Bacteria</taxon>
        <taxon>Bacillati</taxon>
        <taxon>Bacillota</taxon>
        <taxon>Clostridia</taxon>
        <taxon>Lachnospirales</taxon>
        <taxon>Lachnospiraceae</taxon>
        <taxon>Butyribacter</taxon>
    </lineage>
</organism>
<reference evidence="3 4" key="1">
    <citation type="submission" date="2015-10" db="EMBL/GenBank/DDBJ databases">
        <title>Butyribacter intestini gen. nov., sp. nov., a butyric acid-producing bacterium of the family Lachnospiraceae isolated from the human faeces.</title>
        <authorList>
            <person name="Zou Y."/>
            <person name="Xue W."/>
            <person name="Luo G."/>
            <person name="Lv M."/>
        </authorList>
    </citation>
    <scope>NUCLEOTIDE SEQUENCE [LARGE SCALE GENOMIC DNA]</scope>
    <source>
        <strain evidence="3 4">TF01-11</strain>
    </source>
</reference>
<dbReference type="Proteomes" id="UP000050833">
    <property type="component" value="Unassembled WGS sequence"/>
</dbReference>
<dbReference type="PANTHER" id="PTHR22916:SF3">
    <property type="entry name" value="UDP-GLCNAC:BETAGAL BETA-1,3-N-ACETYLGLUCOSAMINYLTRANSFERASE-LIKE PROTEIN 1"/>
    <property type="match status" value="1"/>
</dbReference>